<protein>
    <recommendedName>
        <fullName evidence="8">Endonuclease/exonuclease/phosphatase domain-containing protein</fullName>
    </recommendedName>
</protein>
<evidence type="ECO:0000256" key="3">
    <source>
        <dbReference type="ARBA" id="ARBA00022801"/>
    </source>
</evidence>
<feature type="region of interest" description="Disordered" evidence="5">
    <location>
        <begin position="544"/>
        <end position="571"/>
    </location>
</feature>
<dbReference type="EMBL" id="LLXI01001875">
    <property type="protein sequence ID" value="PKY55508.1"/>
    <property type="molecule type" value="Genomic_DNA"/>
</dbReference>
<evidence type="ECO:0000256" key="2">
    <source>
        <dbReference type="ARBA" id="ARBA00022723"/>
    </source>
</evidence>
<dbReference type="AlphaFoldDB" id="A0A2I1H9F9"/>
<gene>
    <name evidence="6" type="ORF">RhiirA4_475014</name>
</gene>
<keyword evidence="7" id="KW-1185">Reference proteome</keyword>
<dbReference type="Proteomes" id="UP000234323">
    <property type="component" value="Unassembled WGS sequence"/>
</dbReference>
<keyword evidence="4" id="KW-0460">Magnesium</keyword>
<keyword evidence="3" id="KW-0378">Hydrolase</keyword>
<evidence type="ECO:0000313" key="7">
    <source>
        <dbReference type="Proteomes" id="UP000234323"/>
    </source>
</evidence>
<proteinExistence type="predicted"/>
<feature type="compositionally biased region" description="Basic and acidic residues" evidence="5">
    <location>
        <begin position="718"/>
        <end position="733"/>
    </location>
</feature>
<accession>A0A2I1H9F9</accession>
<reference evidence="6 7" key="1">
    <citation type="submission" date="2015-10" db="EMBL/GenBank/DDBJ databases">
        <title>Genome analyses suggest a sexual origin of heterokaryosis in a supposedly ancient asexual fungus.</title>
        <authorList>
            <person name="Ropars J."/>
            <person name="Sedzielewska K."/>
            <person name="Noel J."/>
            <person name="Charron P."/>
            <person name="Farinelli L."/>
            <person name="Marton T."/>
            <person name="Kruger M."/>
            <person name="Pelin A."/>
            <person name="Brachmann A."/>
            <person name="Corradi N."/>
        </authorList>
    </citation>
    <scope>NUCLEOTIDE SEQUENCE [LARGE SCALE GENOMIC DNA]</scope>
    <source>
        <strain evidence="6 7">A4</strain>
    </source>
</reference>
<dbReference type="PANTHER" id="PTHR22748">
    <property type="entry name" value="AP ENDONUCLEASE"/>
    <property type="match status" value="1"/>
</dbReference>
<dbReference type="GO" id="GO:0008081">
    <property type="term" value="F:phosphoric diester hydrolase activity"/>
    <property type="evidence" value="ECO:0007669"/>
    <property type="project" value="TreeGrafter"/>
</dbReference>
<keyword evidence="2" id="KW-0479">Metal-binding</keyword>
<dbReference type="GO" id="GO:0046872">
    <property type="term" value="F:metal ion binding"/>
    <property type="evidence" value="ECO:0007669"/>
    <property type="project" value="UniProtKB-KW"/>
</dbReference>
<dbReference type="VEuPathDB" id="FungiDB:RhiirA1_469063"/>
<feature type="compositionally biased region" description="Basic and acidic residues" evidence="5">
    <location>
        <begin position="554"/>
        <end position="571"/>
    </location>
</feature>
<evidence type="ECO:0000313" key="6">
    <source>
        <dbReference type="EMBL" id="PKY55508.1"/>
    </source>
</evidence>
<dbReference type="VEuPathDB" id="FungiDB:RhiirFUN_025278"/>
<dbReference type="GO" id="GO:0005634">
    <property type="term" value="C:nucleus"/>
    <property type="evidence" value="ECO:0007669"/>
    <property type="project" value="TreeGrafter"/>
</dbReference>
<dbReference type="GO" id="GO:0008311">
    <property type="term" value="F:double-stranded DNA 3'-5' DNA exonuclease activity"/>
    <property type="evidence" value="ECO:0007669"/>
    <property type="project" value="TreeGrafter"/>
</dbReference>
<evidence type="ECO:0000256" key="5">
    <source>
        <dbReference type="SAM" id="MobiDB-lite"/>
    </source>
</evidence>
<dbReference type="GO" id="GO:0003906">
    <property type="term" value="F:DNA-(apurinic or apyrimidinic site) endonuclease activity"/>
    <property type="evidence" value="ECO:0007669"/>
    <property type="project" value="TreeGrafter"/>
</dbReference>
<evidence type="ECO:0000256" key="4">
    <source>
        <dbReference type="ARBA" id="ARBA00022842"/>
    </source>
</evidence>
<comment type="caution">
    <text evidence="6">The sequence shown here is derived from an EMBL/GenBank/DDBJ whole genome shotgun (WGS) entry which is preliminary data.</text>
</comment>
<name>A0A2I1H9F9_9GLOM</name>
<dbReference type="SUPFAM" id="SSF56219">
    <property type="entry name" value="DNase I-like"/>
    <property type="match status" value="1"/>
</dbReference>
<feature type="compositionally biased region" description="Low complexity" evidence="5">
    <location>
        <begin position="683"/>
        <end position="692"/>
    </location>
</feature>
<dbReference type="VEuPathDB" id="FungiDB:FUN_024508"/>
<sequence length="951" mass="110934">MGITISREDFVALEGYAQKSDEERREILQNAGMELTEEDTQIAKFLGTNDTVLGCFIRGIIKTCLHLFNAQRTKEFNTYIEEYKTATNEMLQQKSLEINEWTRLKEEEWNRKEEYYFWHTNIKKHQIQIEVGTVDTEDKEKMEEQQRLLRREQCRKQLELSPASLDTSEVISLNAEWKNASATSGDESENETKMSREYYKINKTLHPQGNITPINTNEKSQMQEENENRNFQNSRDQSITMAYTTDHDMGENSKRSKDSMHKPKSANDLKYFAGLFTYQIKNGQTDQSVIEYLNNNKILEYHMNTIGRMTNHGNEYTYIGFFTETAKNNFIKDERVTETIGKFRDLEWLNKMNKKLTLSITEIDKKYMDLDDVIKAIENKFGKMLDIQQREKNGRMISLKLAMEIKCTEDELLNTWGILIKNKMIKVELINYKYHVIRQRGRTTANIMDIPNEIDEQAFTKILKETEARYWFKTKTGSPNTYNIMETKHLRGFFRPAQGRMIGFGMEKDKMDTMEITKGKDTTEDKADGSDAIYAKRIITRQTNVTSTNQRKTTTKEEEKQENTTKKKESLVKKDTTMKEISQLKDNMEATTTTADTTARQETIQITTDTTIETEATEVTTTTEDNNLEDLIIGIKNMKMEDTEIGTTTIDNITTNHNNNPTTDDTLTRTDTILEKEKKKMEATTTTDTGTNTEEREEEDTIMADAIEIFKNLEITKAQEEQEEERKGKEKEKIRKNRKNNKKSTEKIDKEKNIIINKSEKKQKNNENIKIGCINVRGMNDIKKQGDIRKFIGKENWNIAILTETKLKETKGKFVFKGWETYESINSSFNNDNTKNGIIILLKKNINDRRYKIEQIDGHVIKLDILFKGKQKNIRIIGIYNPVEEKTTTERICTQVNKWIEEAKQWDHELIILGDFNESTKNKKKKKPLTNTLKNHGLQDVYECMTTGKIC</sequence>
<dbReference type="PANTHER" id="PTHR22748:SF4">
    <property type="entry name" value="DNA-(APURINIC OR APYRIMIDINIC SITE) ENDONUCLEASE 2"/>
    <property type="match status" value="1"/>
</dbReference>
<feature type="region of interest" description="Disordered" evidence="5">
    <location>
        <begin position="678"/>
        <end position="698"/>
    </location>
</feature>
<dbReference type="InterPro" id="IPR004808">
    <property type="entry name" value="AP_endonuc_1"/>
</dbReference>
<evidence type="ECO:0000256" key="1">
    <source>
        <dbReference type="ARBA" id="ARBA00001946"/>
    </source>
</evidence>
<dbReference type="Gene3D" id="3.60.10.10">
    <property type="entry name" value="Endonuclease/exonuclease/phosphatase"/>
    <property type="match status" value="1"/>
</dbReference>
<organism evidence="6 7">
    <name type="scientific">Rhizophagus irregularis</name>
    <dbReference type="NCBI Taxonomy" id="588596"/>
    <lineage>
        <taxon>Eukaryota</taxon>
        <taxon>Fungi</taxon>
        <taxon>Fungi incertae sedis</taxon>
        <taxon>Mucoromycota</taxon>
        <taxon>Glomeromycotina</taxon>
        <taxon>Glomeromycetes</taxon>
        <taxon>Glomerales</taxon>
        <taxon>Glomeraceae</taxon>
        <taxon>Rhizophagus</taxon>
    </lineage>
</organism>
<feature type="region of interest" description="Disordered" evidence="5">
    <location>
        <begin position="718"/>
        <end position="746"/>
    </location>
</feature>
<feature type="compositionally biased region" description="Basic and acidic residues" evidence="5">
    <location>
        <begin position="245"/>
        <end position="263"/>
    </location>
</feature>
<dbReference type="GO" id="GO:0006284">
    <property type="term" value="P:base-excision repair"/>
    <property type="evidence" value="ECO:0007669"/>
    <property type="project" value="TreeGrafter"/>
</dbReference>
<evidence type="ECO:0008006" key="8">
    <source>
        <dbReference type="Google" id="ProtNLM"/>
    </source>
</evidence>
<comment type="cofactor">
    <cofactor evidence="1">
        <name>Mg(2+)</name>
        <dbReference type="ChEBI" id="CHEBI:18420"/>
    </cofactor>
</comment>
<dbReference type="VEuPathDB" id="FungiDB:RhiirFUN_004091"/>
<dbReference type="InterPro" id="IPR036691">
    <property type="entry name" value="Endo/exonu/phosph_ase_sf"/>
</dbReference>
<feature type="region of interest" description="Disordered" evidence="5">
    <location>
        <begin position="244"/>
        <end position="263"/>
    </location>
</feature>
<dbReference type="VEuPathDB" id="FungiDB:RhiirA1_469062"/>